<evidence type="ECO:0000259" key="6">
    <source>
        <dbReference type="Pfam" id="PF07992"/>
    </source>
</evidence>
<accession>A0A5D4MBX6</accession>
<dbReference type="PANTHER" id="PTHR42913">
    <property type="entry name" value="APOPTOSIS-INDUCING FACTOR 1"/>
    <property type="match status" value="1"/>
</dbReference>
<dbReference type="AlphaFoldDB" id="A0A5D4MBX6"/>
<dbReference type="GO" id="GO:0019646">
    <property type="term" value="P:aerobic electron transport chain"/>
    <property type="evidence" value="ECO:0007669"/>
    <property type="project" value="TreeGrafter"/>
</dbReference>
<keyword evidence="4" id="KW-0274">FAD</keyword>
<evidence type="ECO:0000256" key="2">
    <source>
        <dbReference type="ARBA" id="ARBA00005272"/>
    </source>
</evidence>
<evidence type="ECO:0000313" key="7">
    <source>
        <dbReference type="EMBL" id="TYR99354.1"/>
    </source>
</evidence>
<name>A0A5D4MBX6_9BACI</name>
<protein>
    <recommendedName>
        <fullName evidence="6">FAD/NAD(P)-binding domain-containing protein</fullName>
    </recommendedName>
</protein>
<dbReference type="RefSeq" id="WP_148953926.1">
    <property type="nucleotide sequence ID" value="NZ_VTEG01000006.1"/>
</dbReference>
<dbReference type="InterPro" id="IPR023753">
    <property type="entry name" value="FAD/NAD-binding_dom"/>
</dbReference>
<dbReference type="EMBL" id="VTEG01000006">
    <property type="protein sequence ID" value="TYR99354.1"/>
    <property type="molecule type" value="Genomic_DNA"/>
</dbReference>
<dbReference type="SUPFAM" id="SSF51905">
    <property type="entry name" value="FAD/NAD(P)-binding domain"/>
    <property type="match status" value="2"/>
</dbReference>
<feature type="domain" description="FAD/NAD(P)-binding" evidence="6">
    <location>
        <begin position="3"/>
        <end position="292"/>
    </location>
</feature>
<comment type="cofactor">
    <cofactor evidence="1">
        <name>FAD</name>
        <dbReference type="ChEBI" id="CHEBI:57692"/>
    </cofactor>
</comment>
<evidence type="ECO:0000256" key="1">
    <source>
        <dbReference type="ARBA" id="ARBA00001974"/>
    </source>
</evidence>
<dbReference type="PANTHER" id="PTHR42913:SF9">
    <property type="entry name" value="SLR1591 PROTEIN"/>
    <property type="match status" value="1"/>
</dbReference>
<sequence length="355" mass="39989">MKKLLLVGGGHSHIQVLKRLKEESLKEVDITLITPSKYQYFPELFPDYSEGTYKEEDIRVDLEGLARVAGVNWKEGAILSIDPLQKQALTAEGDILDFNIISLNIGSMTSRTNNISLSKNIFTIKPNYQFTNAVNAVRRADNPVIIGENAAAVEIASSLQAWRTKQKHSPITLIAQNRLLPEMDEKISKTIAKRLREDGIILYEGDTIKKIEENIITINSSIIPFGKLLLLLNSKAPDLLKLSKLPVNEEGYLTIEKTLQVKKYPFIFGAGECAVIEGYRSSSHSLYTSRRQGDVLYANLKGFIDTGEGEFYEDTRNTPFLLELGNKQGFAVFKNRSFLGKIPWVLRRIQNKKLL</sequence>
<evidence type="ECO:0000313" key="8">
    <source>
        <dbReference type="Proteomes" id="UP000325182"/>
    </source>
</evidence>
<dbReference type="InterPro" id="IPR051169">
    <property type="entry name" value="NADH-Q_oxidoreductase"/>
</dbReference>
<comment type="caution">
    <text evidence="7">The sequence shown here is derived from an EMBL/GenBank/DDBJ whole genome shotgun (WGS) entry which is preliminary data.</text>
</comment>
<organism evidence="7 8">
    <name type="scientific">Rossellomorea vietnamensis</name>
    <dbReference type="NCBI Taxonomy" id="218284"/>
    <lineage>
        <taxon>Bacteria</taxon>
        <taxon>Bacillati</taxon>
        <taxon>Bacillota</taxon>
        <taxon>Bacilli</taxon>
        <taxon>Bacillales</taxon>
        <taxon>Bacillaceae</taxon>
        <taxon>Rossellomorea</taxon>
    </lineage>
</organism>
<evidence type="ECO:0000256" key="5">
    <source>
        <dbReference type="ARBA" id="ARBA00023002"/>
    </source>
</evidence>
<reference evidence="7 8" key="1">
    <citation type="submission" date="2019-08" db="EMBL/GenBank/DDBJ databases">
        <title>Bacillus genomes from the desert of Cuatro Cienegas, Coahuila.</title>
        <authorList>
            <person name="Olmedo-Alvarez G."/>
        </authorList>
    </citation>
    <scope>NUCLEOTIDE SEQUENCE [LARGE SCALE GENOMIC DNA]</scope>
    <source>
        <strain evidence="7 8">CH128b_4D</strain>
    </source>
</reference>
<dbReference type="InterPro" id="IPR036188">
    <property type="entry name" value="FAD/NAD-bd_sf"/>
</dbReference>
<evidence type="ECO:0000256" key="3">
    <source>
        <dbReference type="ARBA" id="ARBA00022630"/>
    </source>
</evidence>
<proteinExistence type="inferred from homology"/>
<dbReference type="GO" id="GO:0003955">
    <property type="term" value="F:NAD(P)H dehydrogenase (quinone) activity"/>
    <property type="evidence" value="ECO:0007669"/>
    <property type="project" value="TreeGrafter"/>
</dbReference>
<dbReference type="Gene3D" id="3.50.50.100">
    <property type="match status" value="1"/>
</dbReference>
<keyword evidence="3" id="KW-0285">Flavoprotein</keyword>
<comment type="similarity">
    <text evidence="2">Belongs to the NADH dehydrogenase family.</text>
</comment>
<dbReference type="Proteomes" id="UP000325182">
    <property type="component" value="Unassembled WGS sequence"/>
</dbReference>
<evidence type="ECO:0000256" key="4">
    <source>
        <dbReference type="ARBA" id="ARBA00022827"/>
    </source>
</evidence>
<gene>
    <name evidence="7" type="ORF">FZC84_11425</name>
</gene>
<dbReference type="Pfam" id="PF07992">
    <property type="entry name" value="Pyr_redox_2"/>
    <property type="match status" value="1"/>
</dbReference>
<keyword evidence="5" id="KW-0560">Oxidoreductase</keyword>